<evidence type="ECO:0000313" key="2">
    <source>
        <dbReference type="Proteomes" id="UP000186922"/>
    </source>
</evidence>
<comment type="caution">
    <text evidence="1">The sequence shown here is derived from an EMBL/GenBank/DDBJ whole genome shotgun (WGS) entry which is preliminary data.</text>
</comment>
<organism evidence="1 2">
    <name type="scientific">Ramazzottius varieornatus</name>
    <name type="common">Water bear</name>
    <name type="synonym">Tardigrade</name>
    <dbReference type="NCBI Taxonomy" id="947166"/>
    <lineage>
        <taxon>Eukaryota</taxon>
        <taxon>Metazoa</taxon>
        <taxon>Ecdysozoa</taxon>
        <taxon>Tardigrada</taxon>
        <taxon>Eutardigrada</taxon>
        <taxon>Parachela</taxon>
        <taxon>Hypsibioidea</taxon>
        <taxon>Ramazzottiidae</taxon>
        <taxon>Ramazzottius</taxon>
    </lineage>
</organism>
<dbReference type="AlphaFoldDB" id="A0A1D1VZD2"/>
<proteinExistence type="predicted"/>
<keyword evidence="2" id="KW-1185">Reference proteome</keyword>
<dbReference type="EMBL" id="BDGG01000014">
    <property type="protein sequence ID" value="GAV06735.1"/>
    <property type="molecule type" value="Genomic_DNA"/>
</dbReference>
<reference evidence="1 2" key="1">
    <citation type="journal article" date="2016" name="Nat. Commun.">
        <title>Extremotolerant tardigrade genome and improved radiotolerance of human cultured cells by tardigrade-unique protein.</title>
        <authorList>
            <person name="Hashimoto T."/>
            <person name="Horikawa D.D."/>
            <person name="Saito Y."/>
            <person name="Kuwahara H."/>
            <person name="Kozuka-Hata H."/>
            <person name="Shin-I T."/>
            <person name="Minakuchi Y."/>
            <person name="Ohishi K."/>
            <person name="Motoyama A."/>
            <person name="Aizu T."/>
            <person name="Enomoto A."/>
            <person name="Kondo K."/>
            <person name="Tanaka S."/>
            <person name="Hara Y."/>
            <person name="Koshikawa S."/>
            <person name="Sagara H."/>
            <person name="Miura T."/>
            <person name="Yokobori S."/>
            <person name="Miyagawa K."/>
            <person name="Suzuki Y."/>
            <person name="Kubo T."/>
            <person name="Oyama M."/>
            <person name="Kohara Y."/>
            <person name="Fujiyama A."/>
            <person name="Arakawa K."/>
            <person name="Katayama T."/>
            <person name="Toyoda A."/>
            <person name="Kunieda T."/>
        </authorList>
    </citation>
    <scope>NUCLEOTIDE SEQUENCE [LARGE SCALE GENOMIC DNA]</scope>
    <source>
        <strain evidence="1 2">YOKOZUNA-1</strain>
    </source>
</reference>
<dbReference type="Proteomes" id="UP000186922">
    <property type="component" value="Unassembled WGS sequence"/>
</dbReference>
<name>A0A1D1VZD2_RAMVA</name>
<evidence type="ECO:0000313" key="1">
    <source>
        <dbReference type="EMBL" id="GAV06735.1"/>
    </source>
</evidence>
<accession>A0A1D1VZD2</accession>
<gene>
    <name evidence="1" type="primary">RvY_16675-1</name>
    <name evidence="1" type="synonym">RvY_16675.1</name>
    <name evidence="1" type="ORF">RvY_16675</name>
</gene>
<dbReference type="OrthoDB" id="8194222at2759"/>
<protein>
    <submittedName>
        <fullName evidence="1">Uncharacterized protein</fullName>
    </submittedName>
</protein>
<sequence>MSPHTRTELLETLSALCFAVMQPENMYKSLVLFDRTMHLQSIFDNTDGKLYIAANVPEVMDCDVLRYHFEKTSCRLRLSRRKKDPAVTGYRVTEPLHPTEMQNLRIMGTSCDRADQRDPEEACWRFASTD</sequence>